<name>A0A2R6NJS9_9APHY</name>
<dbReference type="EMBL" id="MLYV02001151">
    <property type="protein sequence ID" value="PSR72629.1"/>
    <property type="molecule type" value="Genomic_DNA"/>
</dbReference>
<evidence type="ECO:0000313" key="2">
    <source>
        <dbReference type="Proteomes" id="UP000186601"/>
    </source>
</evidence>
<protein>
    <submittedName>
        <fullName evidence="1">Uncharacterized protein</fullName>
    </submittedName>
</protein>
<reference evidence="1 2" key="1">
    <citation type="submission" date="2018-02" db="EMBL/GenBank/DDBJ databases">
        <title>Genome sequence of the basidiomycete white-rot fungus Phlebia centrifuga.</title>
        <authorList>
            <person name="Granchi Z."/>
            <person name="Peng M."/>
            <person name="de Vries R.P."/>
            <person name="Hilden K."/>
            <person name="Makela M.R."/>
            <person name="Grigoriev I."/>
            <person name="Riley R."/>
        </authorList>
    </citation>
    <scope>NUCLEOTIDE SEQUENCE [LARGE SCALE GENOMIC DNA]</scope>
    <source>
        <strain evidence="1 2">FBCC195</strain>
    </source>
</reference>
<organism evidence="1 2">
    <name type="scientific">Hermanssonia centrifuga</name>
    <dbReference type="NCBI Taxonomy" id="98765"/>
    <lineage>
        <taxon>Eukaryota</taxon>
        <taxon>Fungi</taxon>
        <taxon>Dikarya</taxon>
        <taxon>Basidiomycota</taxon>
        <taxon>Agaricomycotina</taxon>
        <taxon>Agaricomycetes</taxon>
        <taxon>Polyporales</taxon>
        <taxon>Meruliaceae</taxon>
        <taxon>Hermanssonia</taxon>
    </lineage>
</organism>
<dbReference type="Proteomes" id="UP000186601">
    <property type="component" value="Unassembled WGS sequence"/>
</dbReference>
<dbReference type="STRING" id="98765.A0A2R6NJS9"/>
<proteinExistence type="predicted"/>
<comment type="caution">
    <text evidence="1">The sequence shown here is derived from an EMBL/GenBank/DDBJ whole genome shotgun (WGS) entry which is preliminary data.</text>
</comment>
<evidence type="ECO:0000313" key="1">
    <source>
        <dbReference type="EMBL" id="PSR72629.1"/>
    </source>
</evidence>
<dbReference type="AlphaFoldDB" id="A0A2R6NJS9"/>
<keyword evidence="2" id="KW-1185">Reference proteome</keyword>
<dbReference type="OrthoDB" id="1044435at2759"/>
<gene>
    <name evidence="1" type="ORF">PHLCEN_2v11513</name>
</gene>
<sequence>MDQYMDQFLSSEEGAARAAVKRLTANIEQELVQATINAPDWDTLYAARIARDLLWEDERSINLDDFVAISQT</sequence>
<accession>A0A2R6NJS9</accession>